<accession>A0A849AH25</accession>
<dbReference type="PANTHER" id="PTHR12358:SF54">
    <property type="entry name" value="SPHINGOSINE KINASE RELATED PROTEIN"/>
    <property type="match status" value="1"/>
</dbReference>
<dbReference type="InterPro" id="IPR016064">
    <property type="entry name" value="NAD/diacylglycerol_kinase_sf"/>
</dbReference>
<dbReference type="Pfam" id="PF00781">
    <property type="entry name" value="DAGK_cat"/>
    <property type="match status" value="1"/>
</dbReference>
<evidence type="ECO:0000256" key="7">
    <source>
        <dbReference type="ARBA" id="ARBA00023209"/>
    </source>
</evidence>
<sequence length="300" mass="31556">MTTARTSPTSRSSRSFHVLANPLSGGGKAVHLARQVAADLGDAGATVRITFSPGIEAADGLVRDTKAAGETCVTVGGDGFLGSLAAPLIEHDVTFGIVPSGRGNDFARQLGIPENTHDATRLALAGAPTGVDAIRLGNRVVVGSVYAGIDSLVSHLVNTAPRKLPATLQYQVSSVRGLFKFPPRHYRVTVDDDVFEYRGFTAIAANSGFYGKGMHIAPDADVHDGLLDVIMVGAGNRLKFVTAMPQLYRGTHLKNPEVTVARGRVVRIEAEGVEAYGDGEPIQQLPATVEVLPRALSVLL</sequence>
<dbReference type="Proteomes" id="UP000557772">
    <property type="component" value="Unassembled WGS sequence"/>
</dbReference>
<evidence type="ECO:0000256" key="2">
    <source>
        <dbReference type="ARBA" id="ARBA00005983"/>
    </source>
</evidence>
<dbReference type="PANTHER" id="PTHR12358">
    <property type="entry name" value="SPHINGOSINE KINASE"/>
    <property type="match status" value="1"/>
</dbReference>
<evidence type="ECO:0000256" key="8">
    <source>
        <dbReference type="ARBA" id="ARBA00023264"/>
    </source>
</evidence>
<dbReference type="PROSITE" id="PS50146">
    <property type="entry name" value="DAGK"/>
    <property type="match status" value="1"/>
</dbReference>
<keyword evidence="7" id="KW-0444">Lipid biosynthesis</keyword>
<evidence type="ECO:0000256" key="6">
    <source>
        <dbReference type="ARBA" id="ARBA00022840"/>
    </source>
</evidence>
<dbReference type="SUPFAM" id="SSF111331">
    <property type="entry name" value="NAD kinase/diacylglycerol kinase-like"/>
    <property type="match status" value="1"/>
</dbReference>
<evidence type="ECO:0000256" key="4">
    <source>
        <dbReference type="ARBA" id="ARBA00022741"/>
    </source>
</evidence>
<dbReference type="InterPro" id="IPR001206">
    <property type="entry name" value="Diacylglycerol_kinase_cat_dom"/>
</dbReference>
<comment type="cofactor">
    <cofactor evidence="1">
        <name>Mg(2+)</name>
        <dbReference type="ChEBI" id="CHEBI:18420"/>
    </cofactor>
</comment>
<keyword evidence="6" id="KW-0067">ATP-binding</keyword>
<keyword evidence="7" id="KW-0443">Lipid metabolism</keyword>
<feature type="domain" description="DAGKc" evidence="9">
    <location>
        <begin position="11"/>
        <end position="140"/>
    </location>
</feature>
<gene>
    <name evidence="10" type="ORF">HJ588_06210</name>
</gene>
<keyword evidence="8" id="KW-1208">Phospholipid metabolism</keyword>
<evidence type="ECO:0000256" key="3">
    <source>
        <dbReference type="ARBA" id="ARBA00022679"/>
    </source>
</evidence>
<evidence type="ECO:0000313" key="10">
    <source>
        <dbReference type="EMBL" id="NNG38866.1"/>
    </source>
</evidence>
<dbReference type="InterPro" id="IPR050187">
    <property type="entry name" value="Lipid_Phosphate_FormReg"/>
</dbReference>
<keyword evidence="5 10" id="KW-0418">Kinase</keyword>
<name>A0A849AH25_9MICO</name>
<evidence type="ECO:0000256" key="1">
    <source>
        <dbReference type="ARBA" id="ARBA00001946"/>
    </source>
</evidence>
<dbReference type="EMBL" id="JABENB010000001">
    <property type="protein sequence ID" value="NNG38866.1"/>
    <property type="molecule type" value="Genomic_DNA"/>
</dbReference>
<reference evidence="10 11" key="1">
    <citation type="submission" date="2020-05" db="EMBL/GenBank/DDBJ databases">
        <title>Flexivirga sp. ID2601S isolated from air conditioner.</title>
        <authorList>
            <person name="Kim D.H."/>
        </authorList>
    </citation>
    <scope>NUCLEOTIDE SEQUENCE [LARGE SCALE GENOMIC DNA]</scope>
    <source>
        <strain evidence="10 11">ID2601S</strain>
    </source>
</reference>
<proteinExistence type="inferred from homology"/>
<dbReference type="Pfam" id="PF19279">
    <property type="entry name" value="YegS_C"/>
    <property type="match status" value="1"/>
</dbReference>
<comment type="caution">
    <text evidence="10">The sequence shown here is derived from an EMBL/GenBank/DDBJ whole genome shotgun (WGS) entry which is preliminary data.</text>
</comment>
<evidence type="ECO:0000256" key="5">
    <source>
        <dbReference type="ARBA" id="ARBA00022777"/>
    </source>
</evidence>
<dbReference type="Gene3D" id="2.60.200.40">
    <property type="match status" value="1"/>
</dbReference>
<keyword evidence="4" id="KW-0547">Nucleotide-binding</keyword>
<keyword evidence="7" id="KW-0594">Phospholipid biosynthesis</keyword>
<dbReference type="SMART" id="SM00046">
    <property type="entry name" value="DAGKc"/>
    <property type="match status" value="1"/>
</dbReference>
<dbReference type="AlphaFoldDB" id="A0A849AH25"/>
<dbReference type="InterPro" id="IPR017438">
    <property type="entry name" value="ATP-NAD_kinase_N"/>
</dbReference>
<keyword evidence="3" id="KW-0808">Transferase</keyword>
<dbReference type="RefSeq" id="WP_171153098.1">
    <property type="nucleotide sequence ID" value="NZ_JABENB010000001.1"/>
</dbReference>
<dbReference type="Gene3D" id="3.40.50.10330">
    <property type="entry name" value="Probable inorganic polyphosphate/atp-NAD kinase, domain 1"/>
    <property type="match status" value="1"/>
</dbReference>
<comment type="similarity">
    <text evidence="2">Belongs to the diacylglycerol/lipid kinase family.</text>
</comment>
<protein>
    <submittedName>
        <fullName evidence="10">Diacylglycerol kinase family lipid kinase</fullName>
    </submittedName>
</protein>
<organism evidence="10 11">
    <name type="scientific">Flexivirga aerilata</name>
    <dbReference type="NCBI Taxonomy" id="1656889"/>
    <lineage>
        <taxon>Bacteria</taxon>
        <taxon>Bacillati</taxon>
        <taxon>Actinomycetota</taxon>
        <taxon>Actinomycetes</taxon>
        <taxon>Micrococcales</taxon>
        <taxon>Dermacoccaceae</taxon>
        <taxon>Flexivirga</taxon>
    </lineage>
</organism>
<evidence type="ECO:0000259" key="9">
    <source>
        <dbReference type="PROSITE" id="PS50146"/>
    </source>
</evidence>
<dbReference type="GO" id="GO:0008654">
    <property type="term" value="P:phospholipid biosynthetic process"/>
    <property type="evidence" value="ECO:0007669"/>
    <property type="project" value="UniProtKB-KW"/>
</dbReference>
<dbReference type="GO" id="GO:0005524">
    <property type="term" value="F:ATP binding"/>
    <property type="evidence" value="ECO:0007669"/>
    <property type="project" value="UniProtKB-KW"/>
</dbReference>
<evidence type="ECO:0000313" key="11">
    <source>
        <dbReference type="Proteomes" id="UP000557772"/>
    </source>
</evidence>
<dbReference type="InterPro" id="IPR045540">
    <property type="entry name" value="YegS/DAGK_C"/>
</dbReference>
<keyword evidence="11" id="KW-1185">Reference proteome</keyword>
<dbReference type="GO" id="GO:0016301">
    <property type="term" value="F:kinase activity"/>
    <property type="evidence" value="ECO:0007669"/>
    <property type="project" value="UniProtKB-KW"/>
</dbReference>